<gene>
    <name evidence="5" type="ORF">RND81_05G125300</name>
</gene>
<dbReference type="GO" id="GO:0009658">
    <property type="term" value="P:chloroplast organization"/>
    <property type="evidence" value="ECO:0007669"/>
    <property type="project" value="InterPro"/>
</dbReference>
<dbReference type="InterPro" id="IPR044190">
    <property type="entry name" value="THA8-like"/>
</dbReference>
<evidence type="ECO:0000313" key="6">
    <source>
        <dbReference type="Proteomes" id="UP001443914"/>
    </source>
</evidence>
<feature type="repeat" description="PPR" evidence="2">
    <location>
        <begin position="168"/>
        <end position="202"/>
    </location>
</feature>
<comment type="caution">
    <text evidence="5">The sequence shown here is derived from an EMBL/GenBank/DDBJ whole genome shotgun (WGS) entry which is preliminary data.</text>
</comment>
<dbReference type="NCBIfam" id="TIGR00756">
    <property type="entry name" value="PPR"/>
    <property type="match status" value="2"/>
</dbReference>
<dbReference type="InterPro" id="IPR033443">
    <property type="entry name" value="PROP1-like_PPR_dom"/>
</dbReference>
<dbReference type="PANTHER" id="PTHR47594:SF5">
    <property type="entry name" value="PENTACOTRIPEPTIDE-REPEAT REGION OF PRORP DOMAIN-CONTAINING PROTEIN"/>
    <property type="match status" value="1"/>
</dbReference>
<protein>
    <recommendedName>
        <fullName evidence="4">PROP1-like PPR domain-containing protein</fullName>
    </recommendedName>
</protein>
<dbReference type="Pfam" id="PF17177">
    <property type="entry name" value="PPR_long"/>
    <property type="match status" value="1"/>
</dbReference>
<sequence>MATLKLQHSNQLIPQNPQFNPKNTTKNPTITQLITTSSPKTRTLTITCGLRNMGPKKPLWRSSVLSTEAIQAVHALKLAKCPTKLDLVFDSRLSRLLKVDLLDTLCELQRQNELDLALKVFEFAKNESWYRPNLDLYYDMILLLGKNKQIEKAEQLFNEMKKEGLEPDTRAYTELIGAYFQASMVEKAMETYTQMKASGCIPDKLTLMIMVRNMEKAGREDLSASVKRDFEEYVDEPEQFLEQVERKYARDPLVTV</sequence>
<dbReference type="Proteomes" id="UP001443914">
    <property type="component" value="Unassembled WGS sequence"/>
</dbReference>
<reference evidence="5" key="1">
    <citation type="submission" date="2024-03" db="EMBL/GenBank/DDBJ databases">
        <title>WGS assembly of Saponaria officinalis var. Norfolk2.</title>
        <authorList>
            <person name="Jenkins J."/>
            <person name="Shu S."/>
            <person name="Grimwood J."/>
            <person name="Barry K."/>
            <person name="Goodstein D."/>
            <person name="Schmutz J."/>
            <person name="Leebens-Mack J."/>
            <person name="Osbourn A."/>
        </authorList>
    </citation>
    <scope>NUCLEOTIDE SEQUENCE [LARGE SCALE GENOMIC DNA]</scope>
    <source>
        <strain evidence="5">JIC</strain>
    </source>
</reference>
<dbReference type="InterPro" id="IPR002885">
    <property type="entry name" value="PPR_rpt"/>
</dbReference>
<feature type="domain" description="PROP1-like PPR" evidence="4">
    <location>
        <begin position="111"/>
        <end position="239"/>
    </location>
</feature>
<accession>A0AAW1L087</accession>
<dbReference type="PROSITE" id="PS51375">
    <property type="entry name" value="PPR"/>
    <property type="match status" value="2"/>
</dbReference>
<name>A0AAW1L087_SAPOF</name>
<keyword evidence="1" id="KW-0677">Repeat</keyword>
<feature type="region of interest" description="Disordered" evidence="3">
    <location>
        <begin position="1"/>
        <end position="26"/>
    </location>
</feature>
<evidence type="ECO:0000313" key="5">
    <source>
        <dbReference type="EMBL" id="KAK9725149.1"/>
    </source>
</evidence>
<organism evidence="5 6">
    <name type="scientific">Saponaria officinalis</name>
    <name type="common">Common soapwort</name>
    <name type="synonym">Lychnis saponaria</name>
    <dbReference type="NCBI Taxonomy" id="3572"/>
    <lineage>
        <taxon>Eukaryota</taxon>
        <taxon>Viridiplantae</taxon>
        <taxon>Streptophyta</taxon>
        <taxon>Embryophyta</taxon>
        <taxon>Tracheophyta</taxon>
        <taxon>Spermatophyta</taxon>
        <taxon>Magnoliopsida</taxon>
        <taxon>eudicotyledons</taxon>
        <taxon>Gunneridae</taxon>
        <taxon>Pentapetalae</taxon>
        <taxon>Caryophyllales</taxon>
        <taxon>Caryophyllaceae</taxon>
        <taxon>Caryophylleae</taxon>
        <taxon>Saponaria</taxon>
    </lineage>
</organism>
<evidence type="ECO:0000256" key="3">
    <source>
        <dbReference type="SAM" id="MobiDB-lite"/>
    </source>
</evidence>
<evidence type="ECO:0000259" key="4">
    <source>
        <dbReference type="Pfam" id="PF17177"/>
    </source>
</evidence>
<dbReference type="GO" id="GO:0000373">
    <property type="term" value="P:Group II intron splicing"/>
    <property type="evidence" value="ECO:0007669"/>
    <property type="project" value="InterPro"/>
</dbReference>
<dbReference type="EMBL" id="JBDFQZ010000005">
    <property type="protein sequence ID" value="KAK9725149.1"/>
    <property type="molecule type" value="Genomic_DNA"/>
</dbReference>
<evidence type="ECO:0000256" key="2">
    <source>
        <dbReference type="PROSITE-ProRule" id="PRU00708"/>
    </source>
</evidence>
<feature type="repeat" description="PPR" evidence="2">
    <location>
        <begin position="133"/>
        <end position="167"/>
    </location>
</feature>
<keyword evidence="6" id="KW-1185">Reference proteome</keyword>
<dbReference type="InterPro" id="IPR011990">
    <property type="entry name" value="TPR-like_helical_dom_sf"/>
</dbReference>
<evidence type="ECO:0000256" key="1">
    <source>
        <dbReference type="ARBA" id="ARBA00022737"/>
    </source>
</evidence>
<dbReference type="PANTHER" id="PTHR47594">
    <property type="entry name" value="PPR CONTAINING PLANT-LIKE PROTEIN"/>
    <property type="match status" value="1"/>
</dbReference>
<feature type="compositionally biased region" description="Polar residues" evidence="3">
    <location>
        <begin position="1"/>
        <end position="19"/>
    </location>
</feature>
<dbReference type="Gene3D" id="1.25.40.10">
    <property type="entry name" value="Tetratricopeptide repeat domain"/>
    <property type="match status" value="1"/>
</dbReference>
<proteinExistence type="predicted"/>
<dbReference type="AlphaFoldDB" id="A0AAW1L087"/>
<dbReference type="GO" id="GO:0003723">
    <property type="term" value="F:RNA binding"/>
    <property type="evidence" value="ECO:0007669"/>
    <property type="project" value="InterPro"/>
</dbReference>